<dbReference type="Proteomes" id="UP000176005">
    <property type="component" value="Unassembled WGS sequence"/>
</dbReference>
<comment type="caution">
    <text evidence="1">The sequence shown here is derived from an EMBL/GenBank/DDBJ whole genome shotgun (WGS) entry which is preliminary data.</text>
</comment>
<dbReference type="AlphaFoldDB" id="A0A1E7LB63"/>
<evidence type="ECO:0000313" key="2">
    <source>
        <dbReference type="Proteomes" id="UP000176005"/>
    </source>
</evidence>
<evidence type="ECO:0000313" key="1">
    <source>
        <dbReference type="EMBL" id="OEV13390.1"/>
    </source>
</evidence>
<proteinExistence type="predicted"/>
<evidence type="ECO:0008006" key="3">
    <source>
        <dbReference type="Google" id="ProtNLM"/>
    </source>
</evidence>
<gene>
    <name evidence="1" type="ORF">AN218_03730</name>
</gene>
<organism evidence="1 2">
    <name type="scientific">Streptomyces nanshensis</name>
    <dbReference type="NCBI Taxonomy" id="518642"/>
    <lineage>
        <taxon>Bacteria</taxon>
        <taxon>Bacillati</taxon>
        <taxon>Actinomycetota</taxon>
        <taxon>Actinomycetes</taxon>
        <taxon>Kitasatosporales</taxon>
        <taxon>Streptomycetaceae</taxon>
        <taxon>Streptomyces</taxon>
    </lineage>
</organism>
<dbReference type="EMBL" id="LJGW01000076">
    <property type="protein sequence ID" value="OEV13390.1"/>
    <property type="molecule type" value="Genomic_DNA"/>
</dbReference>
<keyword evidence="2" id="KW-1185">Reference proteome</keyword>
<name>A0A1E7LB63_9ACTN</name>
<sequence>MLGGVLLVGVPIAGTAGCGAQRTSGDAGDRPREITAAETALLASAQEELVGRCMERHGFRYWPAAPPTRDELREFPYAVDDLGWARRHGYGGDLQREASRYQRTGPNAQYTKGLSADRRRAYAVTRTGDGTRAVEVTAPNGVDIRQNRTGCLAQAQGRLYGDFREWFRLSTVVTNLPDHSGKIRRTALYGNAVEAWSACMKEKGHTYGSPSGLQTALEKAADGATPREAHRIEVRLATAEAACARSTPLSATVRTLEKHYAEADRAQYGADIDAHRRMQLSALQRARHLVQGSTQNAAHGK</sequence>
<accession>A0A1E7LB63</accession>
<protein>
    <recommendedName>
        <fullName evidence="3">Lipoprotein</fullName>
    </recommendedName>
</protein>
<reference evidence="1 2" key="1">
    <citation type="journal article" date="2016" name="Front. Microbiol.">
        <title>Comparative Genomics Analysis of Streptomyces Species Reveals Their Adaptation to the Marine Environment and Their Diversity at the Genomic Level.</title>
        <authorList>
            <person name="Tian X."/>
            <person name="Zhang Z."/>
            <person name="Yang T."/>
            <person name="Chen M."/>
            <person name="Li J."/>
            <person name="Chen F."/>
            <person name="Yang J."/>
            <person name="Li W."/>
            <person name="Zhang B."/>
            <person name="Zhang Z."/>
            <person name="Wu J."/>
            <person name="Zhang C."/>
            <person name="Long L."/>
            <person name="Xiao J."/>
        </authorList>
    </citation>
    <scope>NUCLEOTIDE SEQUENCE [LARGE SCALE GENOMIC DNA]</scope>
    <source>
        <strain evidence="1 2">SCSIO 10429</strain>
    </source>
</reference>